<keyword evidence="4" id="KW-1185">Reference proteome</keyword>
<dbReference type="OrthoDB" id="2015116at2759"/>
<dbReference type="KEGG" id="caua:113074111"/>
<keyword evidence="2" id="KW-1015">Disulfide bond</keyword>
<dbReference type="PANTHER" id="PTHR36191">
    <property type="entry name" value="ENDO/EXONUCLEASE/PHOSPHATASE DOMAIN-CONTAINING PROTEIN-RELATED"/>
    <property type="match status" value="1"/>
</dbReference>
<dbReference type="Proteomes" id="UP000515129">
    <property type="component" value="Unplaced"/>
</dbReference>
<evidence type="ECO:0000313" key="4">
    <source>
        <dbReference type="Proteomes" id="UP000515129"/>
    </source>
</evidence>
<evidence type="ECO:0000259" key="3">
    <source>
        <dbReference type="Pfam" id="PF23283"/>
    </source>
</evidence>
<feature type="domain" description="UMOD/GP2/OIT3-like D8C" evidence="3">
    <location>
        <begin position="12"/>
        <end position="99"/>
    </location>
</feature>
<name>A0A6P6N2Q3_CARAU</name>
<dbReference type="InterPro" id="IPR057774">
    <property type="entry name" value="D8C_UMOD/GP2/OIT3-like"/>
</dbReference>
<reference evidence="5" key="1">
    <citation type="submission" date="2025-08" db="UniProtKB">
        <authorList>
            <consortium name="RefSeq"/>
        </authorList>
    </citation>
    <scope>IDENTIFICATION</scope>
    <source>
        <strain evidence="5">Wakin</strain>
        <tissue evidence="5">Muscle</tissue>
    </source>
</reference>
<evidence type="ECO:0000256" key="2">
    <source>
        <dbReference type="ARBA" id="ARBA00023157"/>
    </source>
</evidence>
<organism evidence="4 5">
    <name type="scientific">Carassius auratus</name>
    <name type="common">Goldfish</name>
    <dbReference type="NCBI Taxonomy" id="7957"/>
    <lineage>
        <taxon>Eukaryota</taxon>
        <taxon>Metazoa</taxon>
        <taxon>Chordata</taxon>
        <taxon>Craniata</taxon>
        <taxon>Vertebrata</taxon>
        <taxon>Euteleostomi</taxon>
        <taxon>Actinopterygii</taxon>
        <taxon>Neopterygii</taxon>
        <taxon>Teleostei</taxon>
        <taxon>Ostariophysi</taxon>
        <taxon>Cypriniformes</taxon>
        <taxon>Cyprinidae</taxon>
        <taxon>Cyprininae</taxon>
        <taxon>Carassius</taxon>
    </lineage>
</organism>
<dbReference type="GeneID" id="113074111"/>
<evidence type="ECO:0000256" key="1">
    <source>
        <dbReference type="ARBA" id="ARBA00022729"/>
    </source>
</evidence>
<evidence type="ECO:0000313" key="5">
    <source>
        <dbReference type="RefSeq" id="XP_026102626.1"/>
    </source>
</evidence>
<dbReference type="AlphaFoldDB" id="A0A6P6N2Q3"/>
<dbReference type="Pfam" id="PF23283">
    <property type="entry name" value="D8C_UMOD"/>
    <property type="match status" value="2"/>
</dbReference>
<protein>
    <submittedName>
        <fullName evidence="5">Uromodulin-like</fullName>
    </submittedName>
</protein>
<dbReference type="RefSeq" id="XP_026102626.1">
    <property type="nucleotide sequence ID" value="XM_026246841.1"/>
</dbReference>
<keyword evidence="1" id="KW-0732">Signal</keyword>
<dbReference type="PANTHER" id="PTHR36191:SF4">
    <property type="entry name" value="VWFD DOMAIN-CONTAINING PROTEIN"/>
    <property type="match status" value="1"/>
</dbReference>
<feature type="domain" description="UMOD/GP2/OIT3-like D8C" evidence="3">
    <location>
        <begin position="157"/>
        <end position="244"/>
    </location>
</feature>
<proteinExistence type="predicted"/>
<gene>
    <name evidence="5" type="primary">LOC113074111</name>
</gene>
<accession>A0A6P6N2Q3</accession>
<sequence length="275" mass="30925">MCDCEVNWNGWYRLFIQDQSVQMPDTCVEEYSCGTDAPLWLKGGHPTVEDGMVTRDVCGHYDNNCCSFLSNPINVKACPGDYYVYEFVKPAFCFLAYCADVTNINSTYTVTTTIMTAVPPVDPCYNYNVLDDPWRATNNQYTSEIMCDCEVSWDGWYRLFIQDQSVQMPDTCVDMLSCGTHAPLWLTGGHPTVEDGVVTRDVCGHWDNDCCYFQSNPIKVKACSGNYFVYEFVKPAFCSLAYCAAVFNTTYTTVTPKKTSTTATTNLDYTGNVLC</sequence>